<dbReference type="InterPro" id="IPR002048">
    <property type="entry name" value="EF_hand_dom"/>
</dbReference>
<evidence type="ECO:0000313" key="7">
    <source>
        <dbReference type="Proteomes" id="UP000682892"/>
    </source>
</evidence>
<dbReference type="InterPro" id="IPR051433">
    <property type="entry name" value="CIBP"/>
</dbReference>
<evidence type="ECO:0000256" key="2">
    <source>
        <dbReference type="ARBA" id="ARBA00022737"/>
    </source>
</evidence>
<keyword evidence="1" id="KW-0479">Metal-binding</keyword>
<reference evidence="6" key="1">
    <citation type="submission" date="2005-10" db="EMBL/GenBank/DDBJ databases">
        <authorList>
            <person name="Loftus B.J."/>
            <person name="Nene V.M."/>
            <person name="Hannick L.I."/>
            <person name="Bidwell S."/>
            <person name="Haas B."/>
            <person name="Amedeo P."/>
            <person name="Orvis J."/>
            <person name="Wortman J.R."/>
            <person name="White O.R."/>
            <person name="Salzberg S."/>
            <person name="Shumway M."/>
            <person name="Koo H."/>
            <person name="Zhao Y."/>
            <person name="Holmes M."/>
            <person name="Miller J."/>
            <person name="Schatz M."/>
            <person name="Pop M."/>
            <person name="Pai G."/>
            <person name="Utterback T."/>
            <person name="Rogers Y.-H."/>
            <person name="Kravitz S."/>
            <person name="Fraser C.M."/>
        </authorList>
    </citation>
    <scope>NUCLEOTIDE SEQUENCE</scope>
    <source>
        <strain evidence="6">Liverpool</strain>
    </source>
</reference>
<keyword evidence="3" id="KW-0106">Calcium</keyword>
<dbReference type="Proteomes" id="UP000682892">
    <property type="component" value="Unassembled WGS sequence"/>
</dbReference>
<gene>
    <name evidence="6" type="ORF">AaeL_AAEL013689</name>
</gene>
<dbReference type="PROSITE" id="PS50222">
    <property type="entry name" value="EF_HAND_2"/>
    <property type="match status" value="1"/>
</dbReference>
<dbReference type="Gene3D" id="1.10.238.10">
    <property type="entry name" value="EF-hand"/>
    <property type="match status" value="2"/>
</dbReference>
<feature type="domain" description="EF-hand" evidence="5">
    <location>
        <begin position="100"/>
        <end position="135"/>
    </location>
</feature>
<accession>A0A1S4G046</accession>
<dbReference type="PANTHER" id="PTHR45791">
    <property type="entry name" value="CALCIUM AND INTEGRIN BINDING FAMILY MEMBER 2"/>
    <property type="match status" value="1"/>
</dbReference>
<dbReference type="FunFam" id="1.10.238.10:FF:000079">
    <property type="entry name" value="Calcium and integrin-binding family member 2"/>
    <property type="match status" value="1"/>
</dbReference>
<organism evidence="6 7">
    <name type="scientific">Aedes aegypti</name>
    <name type="common">Yellowfever mosquito</name>
    <name type="synonym">Culex aegypti</name>
    <dbReference type="NCBI Taxonomy" id="7159"/>
    <lineage>
        <taxon>Eukaryota</taxon>
        <taxon>Metazoa</taxon>
        <taxon>Ecdysozoa</taxon>
        <taxon>Arthropoda</taxon>
        <taxon>Hexapoda</taxon>
        <taxon>Insecta</taxon>
        <taxon>Pterygota</taxon>
        <taxon>Neoptera</taxon>
        <taxon>Endopterygota</taxon>
        <taxon>Diptera</taxon>
        <taxon>Nematocera</taxon>
        <taxon>Culicoidea</taxon>
        <taxon>Culicidae</taxon>
        <taxon>Culicinae</taxon>
        <taxon>Aedini</taxon>
        <taxon>Aedes</taxon>
        <taxon>Stegomyia</taxon>
    </lineage>
</organism>
<dbReference type="HOGENOM" id="CLU_061288_6_1_1"/>
<dbReference type="InterPro" id="IPR018247">
    <property type="entry name" value="EF_Hand_1_Ca_BS"/>
</dbReference>
<dbReference type="EMBL" id="CH478080">
    <property type="protein sequence ID" value="EAT34050.1"/>
    <property type="molecule type" value="Genomic_DNA"/>
</dbReference>
<name>A0A1S4G046_AEDAE</name>
<dbReference type="GO" id="GO:0005509">
    <property type="term" value="F:calcium ion binding"/>
    <property type="evidence" value="ECO:0007669"/>
    <property type="project" value="InterPro"/>
</dbReference>
<dbReference type="InterPro" id="IPR011992">
    <property type="entry name" value="EF-hand-dom_pair"/>
</dbReference>
<dbReference type="OrthoDB" id="114727at2759"/>
<dbReference type="PROSITE" id="PS00018">
    <property type="entry name" value="EF_HAND_1"/>
    <property type="match status" value="1"/>
</dbReference>
<sequence>MGSGESLLSAEQLDEYAELTYLTRWEVLLILKKLQVLAPDGLTQDLNRRFSCLKIMDVFPQLKYNPFRDRLFKVFSSERDTSCSFEDILDMFSVMSENCPQHVKAAWAFRVFDFDNDNMITKEDIFTMCDRLTKYDQLELAEKEIIAEVLLKELDLHNNGSLGEFEFIHVIAKVPEFQHSFTFKP</sequence>
<evidence type="ECO:0000256" key="4">
    <source>
        <dbReference type="ARBA" id="ARBA00022842"/>
    </source>
</evidence>
<evidence type="ECO:0000259" key="5">
    <source>
        <dbReference type="PROSITE" id="PS50222"/>
    </source>
</evidence>
<evidence type="ECO:0000256" key="3">
    <source>
        <dbReference type="ARBA" id="ARBA00022837"/>
    </source>
</evidence>
<dbReference type="GO" id="GO:0000287">
    <property type="term" value="F:magnesium ion binding"/>
    <property type="evidence" value="ECO:0007669"/>
    <property type="project" value="TreeGrafter"/>
</dbReference>
<dbReference type="Pfam" id="PF13499">
    <property type="entry name" value="EF-hand_7"/>
    <property type="match status" value="1"/>
</dbReference>
<protein>
    <submittedName>
        <fullName evidence="6">AAEL013689-PA</fullName>
    </submittedName>
</protein>
<proteinExistence type="predicted"/>
<keyword evidence="4" id="KW-0460">Magnesium</keyword>
<dbReference type="SUPFAM" id="SSF47473">
    <property type="entry name" value="EF-hand"/>
    <property type="match status" value="1"/>
</dbReference>
<dbReference type="OMA" id="ILPQIRC"/>
<evidence type="ECO:0000256" key="1">
    <source>
        <dbReference type="ARBA" id="ARBA00022723"/>
    </source>
</evidence>
<dbReference type="AlphaFoldDB" id="A0A1S4G046"/>
<reference evidence="6" key="3">
    <citation type="submission" date="2012-09" db="EMBL/GenBank/DDBJ databases">
        <authorList>
            <consortium name="VectorBase"/>
        </authorList>
    </citation>
    <scope>NUCLEOTIDE SEQUENCE</scope>
    <source>
        <strain evidence="6">Liverpool</strain>
    </source>
</reference>
<evidence type="ECO:0000313" key="6">
    <source>
        <dbReference type="EMBL" id="EAT34050.1"/>
    </source>
</evidence>
<keyword evidence="2" id="KW-0677">Repeat</keyword>
<reference evidence="6" key="2">
    <citation type="journal article" date="2007" name="Science">
        <title>Genome sequence of Aedes aegypti, a major arbovirus vector.</title>
        <authorList>
            <person name="Nene V."/>
            <person name="Wortman J.R."/>
            <person name="Lawson D."/>
            <person name="Haas B."/>
            <person name="Kodira C."/>
            <person name="Tu Z.J."/>
            <person name="Loftus B."/>
            <person name="Xi Z."/>
            <person name="Megy K."/>
            <person name="Grabherr M."/>
            <person name="Ren Q."/>
            <person name="Zdobnov E.M."/>
            <person name="Lobo N.F."/>
            <person name="Campbell K.S."/>
            <person name="Brown S.E."/>
            <person name="Bonaldo M.F."/>
            <person name="Zhu J."/>
            <person name="Sinkins S.P."/>
            <person name="Hogenkamp D.G."/>
            <person name="Amedeo P."/>
            <person name="Arensburger P."/>
            <person name="Atkinson P.W."/>
            <person name="Bidwell S."/>
            <person name="Biedler J."/>
            <person name="Birney E."/>
            <person name="Bruggner R.V."/>
            <person name="Costas J."/>
            <person name="Coy M.R."/>
            <person name="Crabtree J."/>
            <person name="Crawford M."/>
            <person name="Debruyn B."/>
            <person name="Decaprio D."/>
            <person name="Eiglmeier K."/>
            <person name="Eisenstadt E."/>
            <person name="El-Dorry H."/>
            <person name="Gelbart W.M."/>
            <person name="Gomes S.L."/>
            <person name="Hammond M."/>
            <person name="Hannick L.I."/>
            <person name="Hogan J.R."/>
            <person name="Holmes M.H."/>
            <person name="Jaffe D."/>
            <person name="Johnston J.S."/>
            <person name="Kennedy R.C."/>
            <person name="Koo H."/>
            <person name="Kravitz S."/>
            <person name="Kriventseva E.V."/>
            <person name="Kulp D."/>
            <person name="Labutti K."/>
            <person name="Lee E."/>
            <person name="Li S."/>
            <person name="Lovin D.D."/>
            <person name="Mao C."/>
            <person name="Mauceli E."/>
            <person name="Menck C.F."/>
            <person name="Miller J.R."/>
            <person name="Montgomery P."/>
            <person name="Mori A."/>
            <person name="Nascimento A.L."/>
            <person name="Naveira H.F."/>
            <person name="Nusbaum C."/>
            <person name="O'leary S."/>
            <person name="Orvis J."/>
            <person name="Pertea M."/>
            <person name="Quesneville H."/>
            <person name="Reidenbach K.R."/>
            <person name="Rogers Y.H."/>
            <person name="Roth C.W."/>
            <person name="Schneider J.R."/>
            <person name="Schatz M."/>
            <person name="Shumway M."/>
            <person name="Stanke M."/>
            <person name="Stinson E.O."/>
            <person name="Tubio J.M."/>
            <person name="Vanzee J.P."/>
            <person name="Verjovski-Almeida S."/>
            <person name="Werner D."/>
            <person name="White O."/>
            <person name="Wyder S."/>
            <person name="Zeng Q."/>
            <person name="Zhao Q."/>
            <person name="Zhao Y."/>
            <person name="Hill C.A."/>
            <person name="Raikhel A.S."/>
            <person name="Soares M.B."/>
            <person name="Knudson D.L."/>
            <person name="Lee N.H."/>
            <person name="Galagan J."/>
            <person name="Salzberg S.L."/>
            <person name="Paulsen I.T."/>
            <person name="Dimopoulos G."/>
            <person name="Collins F.H."/>
            <person name="Birren B."/>
            <person name="Fraser-Liggett C.M."/>
            <person name="Severson D.W."/>
        </authorList>
    </citation>
    <scope>NUCLEOTIDE SEQUENCE [LARGE SCALE GENOMIC DNA]</scope>
    <source>
        <strain evidence="6">Liverpool</strain>
    </source>
</reference>
<dbReference type="PANTHER" id="PTHR45791:SF9">
    <property type="entry name" value="FREQUENIN-1-LIKE PROTEIN"/>
    <property type="match status" value="1"/>
</dbReference>